<feature type="binding site" evidence="5">
    <location>
        <position position="129"/>
    </location>
    <ligand>
        <name>glyoxylate</name>
        <dbReference type="ChEBI" id="CHEBI:36655"/>
    </ligand>
</feature>
<keyword evidence="5" id="KW-0288">FMN</keyword>
<feature type="binding site" evidence="5">
    <location>
        <position position="127"/>
    </location>
    <ligand>
        <name>FMN</name>
        <dbReference type="ChEBI" id="CHEBI:58210"/>
    </ligand>
</feature>
<dbReference type="InterPro" id="IPR008259">
    <property type="entry name" value="FMN_hydac_DH_AS"/>
</dbReference>
<feature type="binding site" evidence="5">
    <location>
        <position position="163"/>
    </location>
    <ligand>
        <name>glyoxylate</name>
        <dbReference type="ChEBI" id="CHEBI:36655"/>
    </ligand>
</feature>
<dbReference type="AlphaFoldDB" id="A0A402AUS5"/>
<name>A0A402AUS5_9CHLR</name>
<evidence type="ECO:0000256" key="2">
    <source>
        <dbReference type="ARBA" id="ARBA00023002"/>
    </source>
</evidence>
<dbReference type="OrthoDB" id="9770452at2"/>
<comment type="similarity">
    <text evidence="3">Belongs to the FMN-dependent alpha-hydroxy acid dehydrogenase family.</text>
</comment>
<feature type="binding site" evidence="5">
    <location>
        <position position="251"/>
    </location>
    <ligand>
        <name>glyoxylate</name>
        <dbReference type="ChEBI" id="CHEBI:36655"/>
    </ligand>
</feature>
<dbReference type="PROSITE" id="PS51349">
    <property type="entry name" value="FMN_HYDROXY_ACID_DH_2"/>
    <property type="match status" value="1"/>
</dbReference>
<feature type="binding site" evidence="5">
    <location>
        <position position="227"/>
    </location>
    <ligand>
        <name>FMN</name>
        <dbReference type="ChEBI" id="CHEBI:58210"/>
    </ligand>
</feature>
<evidence type="ECO:0000256" key="5">
    <source>
        <dbReference type="PIRSR" id="PIRSR000138-2"/>
    </source>
</evidence>
<evidence type="ECO:0000256" key="1">
    <source>
        <dbReference type="ARBA" id="ARBA00001917"/>
    </source>
</evidence>
<feature type="binding site" evidence="5">
    <location>
        <begin position="282"/>
        <end position="286"/>
    </location>
    <ligand>
        <name>FMN</name>
        <dbReference type="ChEBI" id="CHEBI:58210"/>
    </ligand>
</feature>
<dbReference type="InterPro" id="IPR013785">
    <property type="entry name" value="Aldolase_TIM"/>
</dbReference>
<feature type="binding site" evidence="5">
    <location>
        <position position="154"/>
    </location>
    <ligand>
        <name>FMN</name>
        <dbReference type="ChEBI" id="CHEBI:58210"/>
    </ligand>
</feature>
<dbReference type="SUPFAM" id="SSF51395">
    <property type="entry name" value="FMN-linked oxidoreductases"/>
    <property type="match status" value="1"/>
</dbReference>
<dbReference type="GO" id="GO:0005737">
    <property type="term" value="C:cytoplasm"/>
    <property type="evidence" value="ECO:0007669"/>
    <property type="project" value="UniProtKB-ARBA"/>
</dbReference>
<dbReference type="Gene3D" id="3.20.20.70">
    <property type="entry name" value="Aldolase class I"/>
    <property type="match status" value="1"/>
</dbReference>
<dbReference type="PANTHER" id="PTHR10578:SF149">
    <property type="entry name" value="2-HYDROXYACID OXIDASE 2"/>
    <property type="match status" value="1"/>
</dbReference>
<feature type="binding site" evidence="5">
    <location>
        <position position="106"/>
    </location>
    <ligand>
        <name>FMN</name>
        <dbReference type="ChEBI" id="CHEBI:58210"/>
    </ligand>
</feature>
<dbReference type="CDD" id="cd02809">
    <property type="entry name" value="alpha_hydroxyacid_oxid_FMN"/>
    <property type="match status" value="1"/>
</dbReference>
<evidence type="ECO:0000259" key="6">
    <source>
        <dbReference type="PROSITE" id="PS51349"/>
    </source>
</evidence>
<keyword evidence="8" id="KW-1185">Reference proteome</keyword>
<protein>
    <submittedName>
        <fullName evidence="7">Alpha-hydroxy-acid oxidizing enzyme</fullName>
    </submittedName>
</protein>
<dbReference type="InterPro" id="IPR012133">
    <property type="entry name" value="Alpha-hydoxy_acid_DH_FMN"/>
</dbReference>
<dbReference type="PANTHER" id="PTHR10578">
    <property type="entry name" value="S -2-HYDROXY-ACID OXIDASE-RELATED"/>
    <property type="match status" value="1"/>
</dbReference>
<dbReference type="PIRSF" id="PIRSF000138">
    <property type="entry name" value="Al-hdrx_acd_dh"/>
    <property type="match status" value="1"/>
</dbReference>
<keyword evidence="2" id="KW-0560">Oxidoreductase</keyword>
<feature type="binding site" evidence="5">
    <location>
        <position position="254"/>
    </location>
    <ligand>
        <name>glyoxylate</name>
        <dbReference type="ChEBI" id="CHEBI:36655"/>
    </ligand>
</feature>
<dbReference type="GO" id="GO:0016491">
    <property type="term" value="F:oxidoreductase activity"/>
    <property type="evidence" value="ECO:0007669"/>
    <property type="project" value="UniProtKB-KW"/>
</dbReference>
<evidence type="ECO:0000256" key="4">
    <source>
        <dbReference type="PIRSR" id="PIRSR000138-1"/>
    </source>
</evidence>
<feature type="binding site" evidence="5">
    <location>
        <position position="24"/>
    </location>
    <ligand>
        <name>glyoxylate</name>
        <dbReference type="ChEBI" id="CHEBI:36655"/>
    </ligand>
</feature>
<evidence type="ECO:0000256" key="3">
    <source>
        <dbReference type="ARBA" id="ARBA00024042"/>
    </source>
</evidence>
<organism evidence="7 8">
    <name type="scientific">Dictyobacter kobayashii</name>
    <dbReference type="NCBI Taxonomy" id="2014872"/>
    <lineage>
        <taxon>Bacteria</taxon>
        <taxon>Bacillati</taxon>
        <taxon>Chloroflexota</taxon>
        <taxon>Ktedonobacteria</taxon>
        <taxon>Ktedonobacterales</taxon>
        <taxon>Dictyobacteraceae</taxon>
        <taxon>Dictyobacter</taxon>
    </lineage>
</organism>
<feature type="domain" description="FMN hydroxy acid dehydrogenase" evidence="6">
    <location>
        <begin position="1"/>
        <end position="354"/>
    </location>
</feature>
<dbReference type="InterPro" id="IPR037396">
    <property type="entry name" value="FMN_HAD"/>
</dbReference>
<keyword evidence="5" id="KW-0285">Flavoprotein</keyword>
<gene>
    <name evidence="7" type="ORF">KDK_66470</name>
</gene>
<comment type="caution">
    <text evidence="7">The sequence shown here is derived from an EMBL/GenBank/DDBJ whole genome shotgun (WGS) entry which is preliminary data.</text>
</comment>
<sequence>MQPINVHDYEVLAQTQLARPIWDYYQGGSEDEISLRTNRTAFAQLRLRPRVLVDVSNSNLKTSVLNTEIDMPILVAPTAAHSMAHSDGECATIRGADAAGSGMIVSNDASFSMEEIARASQGLRWYQLYIHTLNEAQQLIKRAEAAGYQAIVLTVDTPLLSNRERDKRNAMGNFQKKYYPGAFSGNARHTINGSLDNSERAAYAGHTLTWDTIAWMRTHTSLPIILKGILTAEDATLAVQHQVAGIVVSNHGGRQLDGTIAPIEALPEIVAVAAQHCEIYLDGGIRRGTDILKALALGAQAVLIGRPILWGLTVQGSEGVRHILEILQKELQSAMILAGCPSIKQISRSLIQWT</sequence>
<dbReference type="InterPro" id="IPR000262">
    <property type="entry name" value="FMN-dep_DH"/>
</dbReference>
<dbReference type="RefSeq" id="WP_126556228.1">
    <property type="nucleotide sequence ID" value="NZ_BIFS01000002.1"/>
</dbReference>
<dbReference type="FunFam" id="3.20.20.70:FF:000056">
    <property type="entry name" value="hydroxyacid oxidase 2"/>
    <property type="match status" value="1"/>
</dbReference>
<feature type="binding site" evidence="5">
    <location>
        <begin position="77"/>
        <end position="79"/>
    </location>
    <ligand>
        <name>FMN</name>
        <dbReference type="ChEBI" id="CHEBI:58210"/>
    </ligand>
</feature>
<evidence type="ECO:0000313" key="8">
    <source>
        <dbReference type="Proteomes" id="UP000287188"/>
    </source>
</evidence>
<reference evidence="8" key="1">
    <citation type="submission" date="2018-12" db="EMBL/GenBank/DDBJ databases">
        <title>Tengunoibacter tsumagoiensis gen. nov., sp. nov., Dictyobacter kobayashii sp. nov., D. alpinus sp. nov., and D. joshuensis sp. nov. and description of Dictyobacteraceae fam. nov. within the order Ktedonobacterales isolated from Tengu-no-mugimeshi.</title>
        <authorList>
            <person name="Wang C.M."/>
            <person name="Zheng Y."/>
            <person name="Sakai Y."/>
            <person name="Toyoda A."/>
            <person name="Minakuchi Y."/>
            <person name="Abe K."/>
            <person name="Yokota A."/>
            <person name="Yabe S."/>
        </authorList>
    </citation>
    <scope>NUCLEOTIDE SEQUENCE [LARGE SCALE GENOMIC DNA]</scope>
    <source>
        <strain evidence="8">Uno11</strain>
    </source>
</reference>
<proteinExistence type="inferred from homology"/>
<feature type="active site" description="Proton acceptor" evidence="4">
    <location>
        <position position="251"/>
    </location>
</feature>
<dbReference type="Proteomes" id="UP000287188">
    <property type="component" value="Unassembled WGS sequence"/>
</dbReference>
<feature type="binding site" evidence="5">
    <location>
        <begin position="305"/>
        <end position="306"/>
    </location>
    <ligand>
        <name>FMN</name>
        <dbReference type="ChEBI" id="CHEBI:58210"/>
    </ligand>
</feature>
<accession>A0A402AUS5</accession>
<dbReference type="PROSITE" id="PS00557">
    <property type="entry name" value="FMN_HYDROXY_ACID_DH_1"/>
    <property type="match status" value="1"/>
</dbReference>
<dbReference type="GO" id="GO:0010181">
    <property type="term" value="F:FMN binding"/>
    <property type="evidence" value="ECO:0007669"/>
    <property type="project" value="InterPro"/>
</dbReference>
<comment type="cofactor">
    <cofactor evidence="1">
        <name>FMN</name>
        <dbReference type="ChEBI" id="CHEBI:58210"/>
    </cofactor>
</comment>
<dbReference type="EMBL" id="BIFS01000002">
    <property type="protein sequence ID" value="GCE22847.1"/>
    <property type="molecule type" value="Genomic_DNA"/>
</dbReference>
<evidence type="ECO:0000313" key="7">
    <source>
        <dbReference type="EMBL" id="GCE22847.1"/>
    </source>
</evidence>
<feature type="binding site" evidence="5">
    <location>
        <position position="249"/>
    </location>
    <ligand>
        <name>FMN</name>
        <dbReference type="ChEBI" id="CHEBI:58210"/>
    </ligand>
</feature>
<dbReference type="Pfam" id="PF01070">
    <property type="entry name" value="FMN_dh"/>
    <property type="match status" value="1"/>
</dbReference>